<evidence type="ECO:0008006" key="3">
    <source>
        <dbReference type="Google" id="ProtNLM"/>
    </source>
</evidence>
<evidence type="ECO:0000313" key="1">
    <source>
        <dbReference type="EMBL" id="MDQ0465505.1"/>
    </source>
</evidence>
<organism evidence="1 2">
    <name type="scientific">Caulobacter ginsengisoli</name>
    <dbReference type="NCBI Taxonomy" id="400775"/>
    <lineage>
        <taxon>Bacteria</taxon>
        <taxon>Pseudomonadati</taxon>
        <taxon>Pseudomonadota</taxon>
        <taxon>Alphaproteobacteria</taxon>
        <taxon>Caulobacterales</taxon>
        <taxon>Caulobacteraceae</taxon>
        <taxon>Caulobacter</taxon>
    </lineage>
</organism>
<sequence length="173" mass="18571">MKSLTFFALAAALVLGGCWESNTLLLDSSQGDRPLADGRYARAGAGLSDEMTVRWLGNGLYQVTREAEDPSLMTLILLSEIDGRPAYAAALSASGCSSVAACRSWDYAVVFVDKGRVLLATPDCQGDVGLARKYQARIIEDGEVCLFGEQYNLLGALTEFAHAPGKLEEYVSH</sequence>
<dbReference type="RefSeq" id="WP_307350893.1">
    <property type="nucleotide sequence ID" value="NZ_JAUSVS010000007.1"/>
</dbReference>
<name>A0ABU0IU23_9CAUL</name>
<dbReference type="PROSITE" id="PS51257">
    <property type="entry name" value="PROKAR_LIPOPROTEIN"/>
    <property type="match status" value="1"/>
</dbReference>
<keyword evidence="2" id="KW-1185">Reference proteome</keyword>
<evidence type="ECO:0000313" key="2">
    <source>
        <dbReference type="Proteomes" id="UP001228905"/>
    </source>
</evidence>
<reference evidence="1 2" key="1">
    <citation type="submission" date="2023-07" db="EMBL/GenBank/DDBJ databases">
        <title>Genomic Encyclopedia of Type Strains, Phase IV (KMG-IV): sequencing the most valuable type-strain genomes for metagenomic binning, comparative biology and taxonomic classification.</title>
        <authorList>
            <person name="Goeker M."/>
        </authorList>
    </citation>
    <scope>NUCLEOTIDE SEQUENCE [LARGE SCALE GENOMIC DNA]</scope>
    <source>
        <strain evidence="1 2">DSM 18695</strain>
    </source>
</reference>
<protein>
    <recommendedName>
        <fullName evidence="3">Lipoprotein</fullName>
    </recommendedName>
</protein>
<dbReference type="EMBL" id="JAUSVS010000007">
    <property type="protein sequence ID" value="MDQ0465505.1"/>
    <property type="molecule type" value="Genomic_DNA"/>
</dbReference>
<comment type="caution">
    <text evidence="1">The sequence shown here is derived from an EMBL/GenBank/DDBJ whole genome shotgun (WGS) entry which is preliminary data.</text>
</comment>
<dbReference type="Proteomes" id="UP001228905">
    <property type="component" value="Unassembled WGS sequence"/>
</dbReference>
<proteinExistence type="predicted"/>
<gene>
    <name evidence="1" type="ORF">QO010_003294</name>
</gene>
<accession>A0ABU0IU23</accession>